<keyword evidence="2" id="KW-1185">Reference proteome</keyword>
<dbReference type="AlphaFoldDB" id="A0A4Y2E7Z2"/>
<dbReference type="EMBL" id="BGPR01000517">
    <property type="protein sequence ID" value="GBM24409.1"/>
    <property type="molecule type" value="Genomic_DNA"/>
</dbReference>
<proteinExistence type="predicted"/>
<dbReference type="PANTHER" id="PTHR47326:SF1">
    <property type="entry name" value="HTH PSQ-TYPE DOMAIN-CONTAINING PROTEIN"/>
    <property type="match status" value="1"/>
</dbReference>
<comment type="caution">
    <text evidence="1">The sequence shown here is derived from an EMBL/GenBank/DDBJ whole genome shotgun (WGS) entry which is preliminary data.</text>
</comment>
<gene>
    <name evidence="1" type="ORF">AVEN_167636_1</name>
</gene>
<dbReference type="Proteomes" id="UP000499080">
    <property type="component" value="Unassembled WGS sequence"/>
</dbReference>
<sequence>MTTGSVLPKPKSGCHSRSFDDVQRIQETFRRSPQKSIRIAARHLQIPRSTVHDVVHKKLRLYAYKLQLLHDLKLDDKPRHRTLVEEMLQKSEGDENYLQRVMFSDETTFHVSGIVNRYNARIRGLENPHAVLDQARDSLKVNM</sequence>
<accession>A0A4Y2E7Z2</accession>
<protein>
    <submittedName>
        <fullName evidence="1">Uncharacterized protein</fullName>
    </submittedName>
</protein>
<dbReference type="PANTHER" id="PTHR47326">
    <property type="entry name" value="TRANSPOSABLE ELEMENT TC3 TRANSPOSASE-LIKE PROTEIN"/>
    <property type="match status" value="1"/>
</dbReference>
<name>A0A4Y2E7Z2_ARAVE</name>
<organism evidence="1 2">
    <name type="scientific">Araneus ventricosus</name>
    <name type="common">Orbweaver spider</name>
    <name type="synonym">Epeira ventricosa</name>
    <dbReference type="NCBI Taxonomy" id="182803"/>
    <lineage>
        <taxon>Eukaryota</taxon>
        <taxon>Metazoa</taxon>
        <taxon>Ecdysozoa</taxon>
        <taxon>Arthropoda</taxon>
        <taxon>Chelicerata</taxon>
        <taxon>Arachnida</taxon>
        <taxon>Araneae</taxon>
        <taxon>Araneomorphae</taxon>
        <taxon>Entelegynae</taxon>
        <taxon>Araneoidea</taxon>
        <taxon>Araneidae</taxon>
        <taxon>Araneus</taxon>
    </lineage>
</organism>
<reference evidence="1 2" key="1">
    <citation type="journal article" date="2019" name="Sci. Rep.">
        <title>Orb-weaving spider Araneus ventricosus genome elucidates the spidroin gene catalogue.</title>
        <authorList>
            <person name="Kono N."/>
            <person name="Nakamura H."/>
            <person name="Ohtoshi R."/>
            <person name="Moran D.A.P."/>
            <person name="Shinohara A."/>
            <person name="Yoshida Y."/>
            <person name="Fujiwara M."/>
            <person name="Mori M."/>
            <person name="Tomita M."/>
            <person name="Arakawa K."/>
        </authorList>
    </citation>
    <scope>NUCLEOTIDE SEQUENCE [LARGE SCALE GENOMIC DNA]</scope>
</reference>
<evidence type="ECO:0000313" key="2">
    <source>
        <dbReference type="Proteomes" id="UP000499080"/>
    </source>
</evidence>
<evidence type="ECO:0000313" key="1">
    <source>
        <dbReference type="EMBL" id="GBM24409.1"/>
    </source>
</evidence>